<dbReference type="GO" id="GO:0003677">
    <property type="term" value="F:DNA binding"/>
    <property type="evidence" value="ECO:0007669"/>
    <property type="project" value="UniProtKB-KW"/>
</dbReference>
<name>Q47CR8_DECAR</name>
<dbReference type="InterPro" id="IPR047057">
    <property type="entry name" value="MerR_fam"/>
</dbReference>
<dbReference type="STRING" id="159087.Daro_2633"/>
<dbReference type="eggNOG" id="COG0789">
    <property type="taxonomic scope" value="Bacteria"/>
</dbReference>
<evidence type="ECO:0000256" key="3">
    <source>
        <dbReference type="SAM" id="MobiDB-lite"/>
    </source>
</evidence>
<dbReference type="InterPro" id="IPR009061">
    <property type="entry name" value="DNA-bd_dom_put_sf"/>
</dbReference>
<dbReference type="PROSITE" id="PS50937">
    <property type="entry name" value="HTH_MERR_2"/>
    <property type="match status" value="1"/>
</dbReference>
<dbReference type="InterPro" id="IPR000551">
    <property type="entry name" value="MerR-type_HTH_dom"/>
</dbReference>
<keyword evidence="1" id="KW-0238">DNA-binding</keyword>
<dbReference type="Pfam" id="PF13411">
    <property type="entry name" value="MerR_1"/>
    <property type="match status" value="1"/>
</dbReference>
<dbReference type="GO" id="GO:0003700">
    <property type="term" value="F:DNA-binding transcription factor activity"/>
    <property type="evidence" value="ECO:0007669"/>
    <property type="project" value="InterPro"/>
</dbReference>
<sequence>MKIGELARLAGTNVETIRYYERDGLLPVPARSEGNYRIYGEPHVQRLFFIRRCRGLDMTLDEIRVLLHFKESPQENCADVNRLLDRHIGHVAQRMQELQELERQLKDLRERCGEAREAAHCGILDGLSQAFVPGGKTASHVQGTHRHGANRSLAKGNQGNQV</sequence>
<protein>
    <submittedName>
        <fullName evidence="5">Cd(II)/Pb(II)-responsive transcriptional regulator</fullName>
    </submittedName>
</protein>
<feature type="domain" description="HTH merR-type" evidence="4">
    <location>
        <begin position="1"/>
        <end position="69"/>
    </location>
</feature>
<dbReference type="PANTHER" id="PTHR30204:SF92">
    <property type="entry name" value="HTH-TYPE TRANSCRIPTIONAL REGULATOR ZNTR"/>
    <property type="match status" value="1"/>
</dbReference>
<keyword evidence="2" id="KW-0175">Coiled coil</keyword>
<dbReference type="OrthoDB" id="9808480at2"/>
<organism evidence="5">
    <name type="scientific">Dechloromonas aromatica (strain RCB)</name>
    <dbReference type="NCBI Taxonomy" id="159087"/>
    <lineage>
        <taxon>Bacteria</taxon>
        <taxon>Pseudomonadati</taxon>
        <taxon>Pseudomonadota</taxon>
        <taxon>Betaproteobacteria</taxon>
        <taxon>Rhodocyclales</taxon>
        <taxon>Azonexaceae</taxon>
        <taxon>Dechloromonas</taxon>
    </lineage>
</organism>
<evidence type="ECO:0000256" key="2">
    <source>
        <dbReference type="SAM" id="Coils"/>
    </source>
</evidence>
<dbReference type="CDD" id="cd04784">
    <property type="entry name" value="HTH_CadR-PbrR"/>
    <property type="match status" value="1"/>
</dbReference>
<evidence type="ECO:0000256" key="1">
    <source>
        <dbReference type="ARBA" id="ARBA00023125"/>
    </source>
</evidence>
<dbReference type="NCBIfam" id="TIGR02047">
    <property type="entry name" value="CadR-PbrR"/>
    <property type="match status" value="1"/>
</dbReference>
<dbReference type="GO" id="GO:0045893">
    <property type="term" value="P:positive regulation of DNA-templated transcription"/>
    <property type="evidence" value="ECO:0007669"/>
    <property type="project" value="InterPro"/>
</dbReference>
<proteinExistence type="predicted"/>
<reference evidence="5" key="1">
    <citation type="submission" date="2005-08" db="EMBL/GenBank/DDBJ databases">
        <title>Complete sequence of Dechloromonas aromatica RCB.</title>
        <authorList>
            <person name="Salinero K.K."/>
            <person name="Copeland A."/>
            <person name="Lucas S."/>
            <person name="Lapidus A."/>
            <person name="Barry K."/>
            <person name="Detter J.C."/>
            <person name="Glavina T."/>
            <person name="Hammon N."/>
            <person name="Israni S."/>
            <person name="Pitluck S."/>
            <person name="Di Bartolo G."/>
            <person name="Trong S."/>
            <person name="Schmutz J."/>
            <person name="Larimer F."/>
            <person name="Land M."/>
            <person name="Ivanova N."/>
            <person name="Richardson P."/>
        </authorList>
    </citation>
    <scope>NUCLEOTIDE SEQUENCE</scope>
    <source>
        <strain evidence="5">RCB</strain>
    </source>
</reference>
<feature type="coiled-coil region" evidence="2">
    <location>
        <begin position="84"/>
        <end position="118"/>
    </location>
</feature>
<dbReference type="HOGENOM" id="CLU_060077_2_0_4"/>
<dbReference type="InterPro" id="IPR011791">
    <property type="entry name" value="CadR-PbrR"/>
</dbReference>
<evidence type="ECO:0000259" key="4">
    <source>
        <dbReference type="PROSITE" id="PS50937"/>
    </source>
</evidence>
<dbReference type="AlphaFoldDB" id="Q47CR8"/>
<dbReference type="SMART" id="SM00422">
    <property type="entry name" value="HTH_MERR"/>
    <property type="match status" value="1"/>
</dbReference>
<accession>Q47CR8</accession>
<dbReference type="EMBL" id="CP000089">
    <property type="protein sequence ID" value="AAZ47363.1"/>
    <property type="molecule type" value="Genomic_DNA"/>
</dbReference>
<feature type="region of interest" description="Disordered" evidence="3">
    <location>
        <begin position="135"/>
        <end position="162"/>
    </location>
</feature>
<gene>
    <name evidence="5" type="ordered locus">Daro_2633</name>
</gene>
<evidence type="ECO:0000313" key="5">
    <source>
        <dbReference type="EMBL" id="AAZ47363.1"/>
    </source>
</evidence>
<dbReference type="KEGG" id="dar:Daro_2633"/>
<dbReference type="PANTHER" id="PTHR30204">
    <property type="entry name" value="REDOX-CYCLING DRUG-SENSING TRANSCRIPTIONAL ACTIVATOR SOXR"/>
    <property type="match status" value="1"/>
</dbReference>
<dbReference type="SUPFAM" id="SSF46955">
    <property type="entry name" value="Putative DNA-binding domain"/>
    <property type="match status" value="1"/>
</dbReference>
<dbReference type="Gene3D" id="1.10.1660.10">
    <property type="match status" value="1"/>
</dbReference>
<dbReference type="PRINTS" id="PR00040">
    <property type="entry name" value="HTHMERR"/>
</dbReference>
<dbReference type="GO" id="GO:0046872">
    <property type="term" value="F:metal ion binding"/>
    <property type="evidence" value="ECO:0007669"/>
    <property type="project" value="InterPro"/>
</dbReference>